<accession>A0A3B0XAK1</accession>
<evidence type="ECO:0000256" key="1">
    <source>
        <dbReference type="SAM" id="Phobius"/>
    </source>
</evidence>
<name>A0A3B0XAK1_9ZZZZ</name>
<proteinExistence type="predicted"/>
<reference evidence="2" key="1">
    <citation type="submission" date="2018-06" db="EMBL/GenBank/DDBJ databases">
        <authorList>
            <person name="Zhirakovskaya E."/>
        </authorList>
    </citation>
    <scope>NUCLEOTIDE SEQUENCE</scope>
</reference>
<dbReference type="AlphaFoldDB" id="A0A3B0XAK1"/>
<dbReference type="InterPro" id="IPR022472">
    <property type="entry name" value="VPLPA-CTERM"/>
</dbReference>
<keyword evidence="1" id="KW-1133">Transmembrane helix</keyword>
<gene>
    <name evidence="2" type="ORF">MNBD_GAMMA08-1938</name>
</gene>
<feature type="transmembrane region" description="Helical" evidence="1">
    <location>
        <begin position="135"/>
        <end position="154"/>
    </location>
</feature>
<organism evidence="2">
    <name type="scientific">hydrothermal vent metagenome</name>
    <dbReference type="NCBI Taxonomy" id="652676"/>
    <lineage>
        <taxon>unclassified sequences</taxon>
        <taxon>metagenomes</taxon>
        <taxon>ecological metagenomes</taxon>
    </lineage>
</organism>
<protein>
    <recommendedName>
        <fullName evidence="3">PEP-CTERM protein-sorting domain-containing protein</fullName>
    </recommendedName>
</protein>
<keyword evidence="1" id="KW-0812">Transmembrane</keyword>
<sequence length="161" mass="17028">MLKLSISLLLLSLFTINTLASSVPQISSTGALTSNSADLHFIAPTFDFNGTLNSNGSLNFVILNSDSSTPIAPDLSNGVIVNNNALDATLTTGFIDTGTITTGDFIFPVFDEPTLIPVDNSNTVELIVIITPSPVPLPGALWLMMSGIIGFGLLKRRPQKH</sequence>
<keyword evidence="1" id="KW-0472">Membrane</keyword>
<dbReference type="EMBL" id="UOFH01000013">
    <property type="protein sequence ID" value="VAW58499.1"/>
    <property type="molecule type" value="Genomic_DNA"/>
</dbReference>
<dbReference type="NCBIfam" id="TIGR03370">
    <property type="entry name" value="VPLPA-CTERM"/>
    <property type="match status" value="1"/>
</dbReference>
<evidence type="ECO:0000313" key="2">
    <source>
        <dbReference type="EMBL" id="VAW58499.1"/>
    </source>
</evidence>
<evidence type="ECO:0008006" key="3">
    <source>
        <dbReference type="Google" id="ProtNLM"/>
    </source>
</evidence>